<dbReference type="SUPFAM" id="SSF55729">
    <property type="entry name" value="Acyl-CoA N-acyltransferases (Nat)"/>
    <property type="match status" value="1"/>
</dbReference>
<evidence type="ECO:0000313" key="3">
    <source>
        <dbReference type="Proteomes" id="UP001317532"/>
    </source>
</evidence>
<sequence length="194" mass="22087">MRAVRTGRVVLVPVGPNNARDLWEVLNAPDLRKFQDIPRVPAEEFERQVRSRPRQLRPNATGRFEWLLRAGDPERPIGWISLRVNDRTPRVGEVGYSLVYEARGHGYASEALQAVIDEAFATAELDEIQACIVPENGASRRVLDRNGFREERLLKSGAVIRGRHVDVLLFSVTRASWDRARREHAERSATRSAR</sequence>
<evidence type="ECO:0000259" key="1">
    <source>
        <dbReference type="PROSITE" id="PS51186"/>
    </source>
</evidence>
<name>A0AAN2CAA3_UNVUL</name>
<dbReference type="CDD" id="cd04301">
    <property type="entry name" value="NAT_SF"/>
    <property type="match status" value="1"/>
</dbReference>
<proteinExistence type="predicted"/>
<evidence type="ECO:0000313" key="2">
    <source>
        <dbReference type="EMBL" id="BDE06881.1"/>
    </source>
</evidence>
<gene>
    <name evidence="2" type="ORF">WPS_21570</name>
</gene>
<dbReference type="KEGG" id="vab:WPS_21570"/>
<dbReference type="EMBL" id="AP025523">
    <property type="protein sequence ID" value="BDE06881.1"/>
    <property type="molecule type" value="Genomic_DNA"/>
</dbReference>
<dbReference type="InterPro" id="IPR016181">
    <property type="entry name" value="Acyl_CoA_acyltransferase"/>
</dbReference>
<dbReference type="GO" id="GO:0016747">
    <property type="term" value="F:acyltransferase activity, transferring groups other than amino-acyl groups"/>
    <property type="evidence" value="ECO:0007669"/>
    <property type="project" value="InterPro"/>
</dbReference>
<dbReference type="AlphaFoldDB" id="A0AAN2CAA3"/>
<dbReference type="Pfam" id="PF13302">
    <property type="entry name" value="Acetyltransf_3"/>
    <property type="match status" value="1"/>
</dbReference>
<feature type="domain" description="N-acetyltransferase" evidence="1">
    <location>
        <begin position="24"/>
        <end position="175"/>
    </location>
</feature>
<dbReference type="Proteomes" id="UP001317532">
    <property type="component" value="Chromosome"/>
</dbReference>
<protein>
    <recommendedName>
        <fullName evidence="1">N-acetyltransferase domain-containing protein</fullName>
    </recommendedName>
</protein>
<dbReference type="RefSeq" id="WP_317994516.1">
    <property type="nucleotide sequence ID" value="NZ_AP025523.1"/>
</dbReference>
<accession>A0AAN2CAA3</accession>
<reference evidence="2 3" key="1">
    <citation type="journal article" date="2022" name="ISME Commun">
        <title>Vulcanimicrobium alpinus gen. nov. sp. nov., the first cultivated representative of the candidate phylum 'Eremiobacterota', is a metabolically versatile aerobic anoxygenic phototroph.</title>
        <authorList>
            <person name="Yabe S."/>
            <person name="Muto K."/>
            <person name="Abe K."/>
            <person name="Yokota A."/>
            <person name="Staudigel H."/>
            <person name="Tebo B.M."/>
        </authorList>
    </citation>
    <scope>NUCLEOTIDE SEQUENCE [LARGE SCALE GENOMIC DNA]</scope>
    <source>
        <strain evidence="2 3">WC8-2</strain>
    </source>
</reference>
<dbReference type="Gene3D" id="3.40.630.30">
    <property type="match status" value="1"/>
</dbReference>
<dbReference type="PANTHER" id="PTHR43792">
    <property type="entry name" value="GNAT FAMILY, PUTATIVE (AFU_ORTHOLOGUE AFUA_3G00765)-RELATED-RELATED"/>
    <property type="match status" value="1"/>
</dbReference>
<dbReference type="InterPro" id="IPR051531">
    <property type="entry name" value="N-acetyltransferase"/>
</dbReference>
<dbReference type="PROSITE" id="PS51186">
    <property type="entry name" value="GNAT"/>
    <property type="match status" value="1"/>
</dbReference>
<organism evidence="2 3">
    <name type="scientific">Vulcanimicrobium alpinum</name>
    <dbReference type="NCBI Taxonomy" id="3016050"/>
    <lineage>
        <taxon>Bacteria</taxon>
        <taxon>Bacillati</taxon>
        <taxon>Vulcanimicrobiota</taxon>
        <taxon>Vulcanimicrobiia</taxon>
        <taxon>Vulcanimicrobiales</taxon>
        <taxon>Vulcanimicrobiaceae</taxon>
        <taxon>Vulcanimicrobium</taxon>
    </lineage>
</organism>
<dbReference type="InterPro" id="IPR000182">
    <property type="entry name" value="GNAT_dom"/>
</dbReference>
<keyword evidence="3" id="KW-1185">Reference proteome</keyword>